<accession>A0A117IGV8</accession>
<dbReference type="Proteomes" id="UP000069705">
    <property type="component" value="Unassembled WGS sequence"/>
</dbReference>
<proteinExistence type="predicted"/>
<reference evidence="1 2" key="1">
    <citation type="journal article" date="2016" name="Genome Announc.">
        <title>Draft Genome Sequences of Five Rapidly Growing Mycobacterium Species, M. thermoresistibile, M. fortuitum subsp. acetamidolyticum, M. canariasense, M. brisbanense, and M. novocastrense.</title>
        <authorList>
            <person name="Katahira K."/>
            <person name="Ogura Y."/>
            <person name="Gotoh Y."/>
            <person name="Hayashi T."/>
        </authorList>
    </citation>
    <scope>NUCLEOTIDE SEQUENCE [LARGE SCALE GENOMIC DNA]</scope>
    <source>
        <strain evidence="1 2">JCM6368</strain>
    </source>
</reference>
<name>A0A117IGV8_MYCFO</name>
<evidence type="ECO:0000313" key="2">
    <source>
        <dbReference type="Proteomes" id="UP000069705"/>
    </source>
</evidence>
<sequence length="298" mass="33038">MSSLKEWAWHKTGRAVLWALLEAARDGELEEDWRVMWADRTATALRVARAGDPDWWRGDAARHIRAVSPGQGWPRVGPVIPRPAPIPVEIPRLGSGLPGFDVIAVRQTAAAAAATAEPMGPSQEAGEKVLLALRDLADNDAEAWWAWEPARAGEVSAGQALRAWWCAALEVVGVEEAEELVQSRERAERMLQQREGHGDIAVLQGMKVWTRQADGVRELAQQRRDLITESATAAATTLHRATLQRATPGVGPVLSDWVADATDRARQWRDKRAVDAHLAELTDPAYRERLERIPEYWS</sequence>
<dbReference type="RefSeq" id="WP_061265662.1">
    <property type="nucleotide sequence ID" value="NZ_BCSZ01000078.1"/>
</dbReference>
<comment type="caution">
    <text evidence="1">The sequence shown here is derived from an EMBL/GenBank/DDBJ whole genome shotgun (WGS) entry which is preliminary data.</text>
</comment>
<dbReference type="AlphaFoldDB" id="A0A117IGV8"/>
<dbReference type="EMBL" id="BCSZ01000078">
    <property type="protein sequence ID" value="GAT06488.1"/>
    <property type="molecule type" value="Genomic_DNA"/>
</dbReference>
<organism evidence="1 2">
    <name type="scientific">Mycolicibacterium fortuitum subsp. acetamidolyticum</name>
    <dbReference type="NCBI Taxonomy" id="144550"/>
    <lineage>
        <taxon>Bacteria</taxon>
        <taxon>Bacillati</taxon>
        <taxon>Actinomycetota</taxon>
        <taxon>Actinomycetes</taxon>
        <taxon>Mycobacteriales</taxon>
        <taxon>Mycobacteriaceae</taxon>
        <taxon>Mycolicibacterium</taxon>
    </lineage>
</organism>
<evidence type="ECO:0000313" key="1">
    <source>
        <dbReference type="EMBL" id="GAT06488.1"/>
    </source>
</evidence>
<gene>
    <name evidence="1" type="ORF">RMCFA_6599</name>
</gene>
<reference evidence="2" key="2">
    <citation type="submission" date="2016-02" db="EMBL/GenBank/DDBJ databases">
        <title>Draft genome sequence of five rapidly growing Mycobacterium species.</title>
        <authorList>
            <person name="Katahira K."/>
            <person name="Gotou Y."/>
            <person name="Iida K."/>
            <person name="Ogura Y."/>
            <person name="Hayashi T."/>
        </authorList>
    </citation>
    <scope>NUCLEOTIDE SEQUENCE [LARGE SCALE GENOMIC DNA]</scope>
    <source>
        <strain evidence="2">JCM6368</strain>
    </source>
</reference>
<protein>
    <submittedName>
        <fullName evidence="1">Uncharacterized protein</fullName>
    </submittedName>
</protein>